<dbReference type="GO" id="GO:0030313">
    <property type="term" value="C:cell envelope"/>
    <property type="evidence" value="ECO:0007669"/>
    <property type="project" value="UniProtKB-SubCell"/>
</dbReference>
<evidence type="ECO:0000256" key="2">
    <source>
        <dbReference type="ARBA" id="ARBA00022729"/>
    </source>
</evidence>
<keyword evidence="2 3" id="KW-0732">Signal</keyword>
<accession>A0A9D2FZT2</accession>
<dbReference type="InterPro" id="IPR018976">
    <property type="entry name" value="Imelysin-like"/>
</dbReference>
<dbReference type="AlphaFoldDB" id="A0A9D2FZT2"/>
<dbReference type="CDD" id="cd14658">
    <property type="entry name" value="Imelysin-like_IrpA"/>
    <property type="match status" value="1"/>
</dbReference>
<organism evidence="5 6">
    <name type="scientific">Candidatus Prevotella avicola</name>
    <dbReference type="NCBI Taxonomy" id="2838738"/>
    <lineage>
        <taxon>Bacteria</taxon>
        <taxon>Pseudomonadati</taxon>
        <taxon>Bacteroidota</taxon>
        <taxon>Bacteroidia</taxon>
        <taxon>Bacteroidales</taxon>
        <taxon>Prevotellaceae</taxon>
        <taxon>Prevotella</taxon>
    </lineage>
</organism>
<dbReference type="Pfam" id="PF09375">
    <property type="entry name" value="Peptidase_M75"/>
    <property type="match status" value="1"/>
</dbReference>
<dbReference type="Gene3D" id="1.20.1420.20">
    <property type="entry name" value="M75 peptidase, HXXE motif"/>
    <property type="match status" value="1"/>
</dbReference>
<comment type="caution">
    <text evidence="5">The sequence shown here is derived from an EMBL/GenBank/DDBJ whole genome shotgun (WGS) entry which is preliminary data.</text>
</comment>
<name>A0A9D2FZT2_9BACT</name>
<dbReference type="InterPro" id="IPR038352">
    <property type="entry name" value="Imelysin_sf"/>
</dbReference>
<evidence type="ECO:0000313" key="5">
    <source>
        <dbReference type="EMBL" id="HIZ69750.1"/>
    </source>
</evidence>
<feature type="chain" id="PRO_5039460676" evidence="3">
    <location>
        <begin position="20"/>
        <end position="433"/>
    </location>
</feature>
<sequence length="433" mass="48544">MNKRTFNHRVAIMAMSLMAATGFTACSDDDNNGGSEVEAQKVKEMSTLTEKYVNDVVYYTYDKLADASEKLYDEVEAMRNSLAAGTLTQQQIDQTCATFLEARAWWEKSEAWLYGPAENWGIDPHIDTWPLSRPGLAKFLSNNKDKDGIFRPGFDINEAIEDVSENNNEDSWLGFHGLEFVLFRDGAHRTVADFQGEESASEFAGSGVDGALELDFAWAVAGDLRDHTYRLEVNWNENAPQARKDRVQARGWSLMDEPGYYTGYALTHPASGMPYTSARGAISTILNSGCMNIAQEVADQKMGQVWRTATGQGTAEDSQDYIESPYSHKSFQDFYDNIISIKNALYGNIEQPNYDERSIMSYLHKYNPELASNLQQGLDASFDKLNVCMQGRAFVEVAYSGTAEELDNVAKAMEAINQLNEALNEADYWIQRN</sequence>
<evidence type="ECO:0000313" key="6">
    <source>
        <dbReference type="Proteomes" id="UP000824055"/>
    </source>
</evidence>
<proteinExistence type="predicted"/>
<evidence type="ECO:0000256" key="1">
    <source>
        <dbReference type="ARBA" id="ARBA00004196"/>
    </source>
</evidence>
<reference evidence="5" key="1">
    <citation type="journal article" date="2021" name="PeerJ">
        <title>Extensive microbial diversity within the chicken gut microbiome revealed by metagenomics and culture.</title>
        <authorList>
            <person name="Gilroy R."/>
            <person name="Ravi A."/>
            <person name="Getino M."/>
            <person name="Pursley I."/>
            <person name="Horton D.L."/>
            <person name="Alikhan N.F."/>
            <person name="Baker D."/>
            <person name="Gharbi K."/>
            <person name="Hall N."/>
            <person name="Watson M."/>
            <person name="Adriaenssens E.M."/>
            <person name="Foster-Nyarko E."/>
            <person name="Jarju S."/>
            <person name="Secka A."/>
            <person name="Antonio M."/>
            <person name="Oren A."/>
            <person name="Chaudhuri R.R."/>
            <person name="La Ragione R."/>
            <person name="Hildebrand F."/>
            <person name="Pallen M.J."/>
        </authorList>
    </citation>
    <scope>NUCLEOTIDE SEQUENCE</scope>
    <source>
        <strain evidence="5">ChiHecec3B27-8219</strain>
    </source>
</reference>
<dbReference type="InterPro" id="IPR034982">
    <property type="entry name" value="Imelysin-like_IrpA"/>
</dbReference>
<evidence type="ECO:0000256" key="3">
    <source>
        <dbReference type="SAM" id="SignalP"/>
    </source>
</evidence>
<reference evidence="5" key="2">
    <citation type="submission" date="2021-04" db="EMBL/GenBank/DDBJ databases">
        <authorList>
            <person name="Gilroy R."/>
        </authorList>
    </citation>
    <scope>NUCLEOTIDE SEQUENCE</scope>
    <source>
        <strain evidence="5">ChiHecec3B27-8219</strain>
    </source>
</reference>
<comment type="subcellular location">
    <subcellularLocation>
        <location evidence="1">Cell envelope</location>
    </subcellularLocation>
</comment>
<gene>
    <name evidence="5" type="ORF">H9966_07725</name>
</gene>
<dbReference type="Proteomes" id="UP000824055">
    <property type="component" value="Unassembled WGS sequence"/>
</dbReference>
<evidence type="ECO:0000259" key="4">
    <source>
        <dbReference type="Pfam" id="PF09375"/>
    </source>
</evidence>
<protein>
    <submittedName>
        <fullName evidence="5">Imelysin</fullName>
    </submittedName>
</protein>
<dbReference type="EMBL" id="DXBE01000056">
    <property type="protein sequence ID" value="HIZ69750.1"/>
    <property type="molecule type" value="Genomic_DNA"/>
</dbReference>
<feature type="domain" description="Imelysin-like" evidence="4">
    <location>
        <begin position="60"/>
        <end position="423"/>
    </location>
</feature>
<dbReference type="PROSITE" id="PS51257">
    <property type="entry name" value="PROKAR_LIPOPROTEIN"/>
    <property type="match status" value="1"/>
</dbReference>
<feature type="signal peptide" evidence="3">
    <location>
        <begin position="1"/>
        <end position="19"/>
    </location>
</feature>